<name>A0A455W7Z7_MARNT</name>
<proteinExistence type="predicted"/>
<evidence type="ECO:0000313" key="1">
    <source>
        <dbReference type="EMBL" id="BBJ03067.1"/>
    </source>
</evidence>
<protein>
    <submittedName>
        <fullName evidence="1">Uncharacterized protein</fullName>
    </submittedName>
</protein>
<organism evidence="1">
    <name type="scientific">Marinobacter nauticus</name>
    <name type="common">Marinobacter hydrocarbonoclasticus</name>
    <name type="synonym">Marinobacter aquaeolei</name>
    <dbReference type="NCBI Taxonomy" id="2743"/>
    <lineage>
        <taxon>Bacteria</taxon>
        <taxon>Pseudomonadati</taxon>
        <taxon>Pseudomonadota</taxon>
        <taxon>Gammaproteobacteria</taxon>
        <taxon>Pseudomonadales</taxon>
        <taxon>Marinobacteraceae</taxon>
        <taxon>Marinobacter</taxon>
    </lineage>
</organism>
<reference evidence="1" key="1">
    <citation type="submission" date="2019-03" db="EMBL/GenBank/DDBJ databases">
        <title>Whole genome analysis of nitrate-reducing bacteria Marinobacter hydrocarbonoclasticus YB03.</title>
        <authorList>
            <person name="Azam A.H."/>
            <person name="Yuk S.R."/>
            <person name="Kamarisima K."/>
            <person name="Miyanaga K."/>
            <person name="Tanji Y."/>
        </authorList>
    </citation>
    <scope>NUCLEOTIDE SEQUENCE</scope>
    <source>
        <strain evidence="1">YB03</strain>
    </source>
</reference>
<accession>A0A455W7Z7</accession>
<dbReference type="EMBL" id="AP019537">
    <property type="protein sequence ID" value="BBJ03067.1"/>
    <property type="molecule type" value="Genomic_DNA"/>
</dbReference>
<dbReference type="AlphaFoldDB" id="A0A455W7Z7"/>
<sequence length="116" mass="13056">MLVVIMIIRLFIALLALNFVAFVVRAEAAEPILADRMMAERDDMVSAEEIYELQEWMSGDYEDDHMDAFAAIGSRLLSIGLSRRAQQKVYASDPAQPDHGIGLLNEGAALNLRWRF</sequence>
<gene>
    <name evidence="1" type="ORF">YBY_09150</name>
</gene>